<dbReference type="InterPro" id="IPR010318">
    <property type="entry name" value="S-Me-THD_N"/>
</dbReference>
<evidence type="ECO:0000313" key="3">
    <source>
        <dbReference type="EMBL" id="PWJ56150.1"/>
    </source>
</evidence>
<dbReference type="EMBL" id="QGDQ01000001">
    <property type="protein sequence ID" value="PWJ56150.1"/>
    <property type="molecule type" value="Genomic_DNA"/>
</dbReference>
<accession>A0A316AGS7</accession>
<name>A0A316AGS7_9ACTN</name>
<comment type="caution">
    <text evidence="3">The sequence shown here is derived from an EMBL/GenBank/DDBJ whole genome shotgun (WGS) entry which is preliminary data.</text>
</comment>
<evidence type="ECO:0008006" key="5">
    <source>
        <dbReference type="Google" id="ProtNLM"/>
    </source>
</evidence>
<evidence type="ECO:0000313" key="4">
    <source>
        <dbReference type="Proteomes" id="UP000245469"/>
    </source>
</evidence>
<sequence>MHGSPPDDVWDLRRVTAADVPALVRGADVLGSGGGGDARPAGLMFGHAVGDGYVRLLDPDGATHLAVSFVGMVGAASAFTEELAGGGEFARALRAIERWSRRSATALASIEAAGLNGVTALATAVWCDLPVVDVDLCGRALPRLDQFSLAVVDGALPPLALALPRGQVVLVDGGDAVRCERVVRAVLAAEGGWAALATAPVVREDWSLEGPVRATRRCLELGARLEALGTSASPDDVVAALGARLLGAGRVVEVARHAGAGFGRGSVCVRDQQTSALLRLEMENEYLVVFEDGAPVATAPDLLVVVERRTARVVACDRIRRGDDVVVLQLPAPAFWARPEHVGRVMPRSFGLDVDPVLVAQPAGAAW</sequence>
<evidence type="ECO:0000259" key="1">
    <source>
        <dbReference type="Pfam" id="PF06032"/>
    </source>
</evidence>
<dbReference type="RefSeq" id="WP_211319116.1">
    <property type="nucleotide sequence ID" value="NZ_QGDQ01000001.1"/>
</dbReference>
<protein>
    <recommendedName>
        <fullName evidence="5">DUF917 family protein</fullName>
    </recommendedName>
</protein>
<dbReference type="Proteomes" id="UP000245469">
    <property type="component" value="Unassembled WGS sequence"/>
</dbReference>
<dbReference type="Gene3D" id="2.40.390.10">
    <property type="entry name" value="CV3147-like"/>
    <property type="match status" value="1"/>
</dbReference>
<keyword evidence="4" id="KW-1185">Reference proteome</keyword>
<dbReference type="InterPro" id="IPR024071">
    <property type="entry name" value="S-Me-THD_C_sf"/>
</dbReference>
<feature type="domain" description="S-Me-THD N-terminal" evidence="1">
    <location>
        <begin position="19"/>
        <end position="172"/>
    </location>
</feature>
<feature type="domain" description="S-Me-THD-like C-terminal" evidence="2">
    <location>
        <begin position="177"/>
        <end position="356"/>
    </location>
</feature>
<gene>
    <name evidence="3" type="ORF">BXY45_101125</name>
</gene>
<dbReference type="AlphaFoldDB" id="A0A316AGS7"/>
<dbReference type="Pfam" id="PF06032">
    <property type="entry name" value="S-Me-THD_N"/>
    <property type="match status" value="1"/>
</dbReference>
<dbReference type="InterPro" id="IPR048350">
    <property type="entry name" value="S-Me-THD-like_C"/>
</dbReference>
<dbReference type="Gene3D" id="3.40.1610.10">
    <property type="entry name" value="CV3147-like domain"/>
    <property type="match status" value="1"/>
</dbReference>
<dbReference type="InterPro" id="IPR027479">
    <property type="entry name" value="S-Me-THD_N_sf"/>
</dbReference>
<dbReference type="SUPFAM" id="SSF160991">
    <property type="entry name" value="CV3147-like"/>
    <property type="match status" value="1"/>
</dbReference>
<proteinExistence type="predicted"/>
<evidence type="ECO:0000259" key="2">
    <source>
        <dbReference type="Pfam" id="PF20906"/>
    </source>
</evidence>
<dbReference type="Pfam" id="PF20906">
    <property type="entry name" value="S-Me-THD_C"/>
    <property type="match status" value="1"/>
</dbReference>
<organism evidence="3 4">
    <name type="scientific">Quadrisphaera granulorum</name>
    <dbReference type="NCBI Taxonomy" id="317664"/>
    <lineage>
        <taxon>Bacteria</taxon>
        <taxon>Bacillati</taxon>
        <taxon>Actinomycetota</taxon>
        <taxon>Actinomycetes</taxon>
        <taxon>Kineosporiales</taxon>
        <taxon>Kineosporiaceae</taxon>
        <taxon>Quadrisphaera</taxon>
    </lineage>
</organism>
<reference evidence="3 4" key="1">
    <citation type="submission" date="2018-03" db="EMBL/GenBank/DDBJ databases">
        <title>Genomic Encyclopedia of Archaeal and Bacterial Type Strains, Phase II (KMG-II): from individual species to whole genera.</title>
        <authorList>
            <person name="Goeker M."/>
        </authorList>
    </citation>
    <scope>NUCLEOTIDE SEQUENCE [LARGE SCALE GENOMIC DNA]</scope>
    <source>
        <strain evidence="3 4">DSM 44889</strain>
    </source>
</reference>